<comment type="subcellular location">
    <subcellularLocation>
        <location evidence="2">Cytoplasm</location>
    </subcellularLocation>
</comment>
<evidence type="ECO:0000313" key="13">
    <source>
        <dbReference type="Proteomes" id="UP001595907"/>
    </source>
</evidence>
<gene>
    <name evidence="12" type="primary">tig</name>
    <name evidence="12" type="ORF">ACFOWM_06805</name>
</gene>
<dbReference type="NCBIfam" id="TIGR00115">
    <property type="entry name" value="tig"/>
    <property type="match status" value="1"/>
</dbReference>
<dbReference type="PANTHER" id="PTHR30560">
    <property type="entry name" value="TRIGGER FACTOR CHAPERONE AND PEPTIDYL-PROLYL CIS/TRANS ISOMERASE"/>
    <property type="match status" value="1"/>
</dbReference>
<comment type="caution">
    <text evidence="12">The sequence shown here is derived from an EMBL/GenBank/DDBJ whole genome shotgun (WGS) entry which is preliminary data.</text>
</comment>
<dbReference type="RefSeq" id="WP_379708135.1">
    <property type="nucleotide sequence ID" value="NZ_JBHSCZ010000001.1"/>
</dbReference>
<evidence type="ECO:0000259" key="10">
    <source>
        <dbReference type="Pfam" id="PF05697"/>
    </source>
</evidence>
<dbReference type="EMBL" id="JBHSCZ010000001">
    <property type="protein sequence ID" value="MFC4262579.1"/>
    <property type="molecule type" value="Genomic_DNA"/>
</dbReference>
<accession>A0ABV8QU72</accession>
<dbReference type="Gene3D" id="1.10.3120.10">
    <property type="entry name" value="Trigger factor, C-terminal domain"/>
    <property type="match status" value="1"/>
</dbReference>
<comment type="catalytic activity">
    <reaction evidence="1">
        <text>[protein]-peptidylproline (omega=180) = [protein]-peptidylproline (omega=0)</text>
        <dbReference type="Rhea" id="RHEA:16237"/>
        <dbReference type="Rhea" id="RHEA-COMP:10747"/>
        <dbReference type="Rhea" id="RHEA-COMP:10748"/>
        <dbReference type="ChEBI" id="CHEBI:83833"/>
        <dbReference type="ChEBI" id="CHEBI:83834"/>
        <dbReference type="EC" id="5.2.1.8"/>
    </reaction>
</comment>
<dbReference type="EC" id="5.2.1.8" evidence="4"/>
<dbReference type="Pfam" id="PF05697">
    <property type="entry name" value="Trigger_N"/>
    <property type="match status" value="1"/>
</dbReference>
<comment type="similarity">
    <text evidence="3">Belongs to the FKBP-type PPIase family. Tig subfamily.</text>
</comment>
<sequence length="453" mass="51745">MATVVRENIGLLHDKLMVKLNKEDYLPAFEKKLKEYSKTANIPGFRKGMVPAGMIKKMYGAGIFSDEVLRTIEKELYTYLDAEKPEIFAQPLPMDNEMKPLDMNNPTDVEFAFEIGLKPAFTLNDLSKASFTRNKVAVTPAMVDEEITRMQQKAGKMEEKEAIENNDNVINILLAEADENGVEIEAGIVKETSIAVKDCSAAMQQQLLGKKVGDSFINTLDKAFEGESLTAIAQTIGLAKEDAANKFFKITIKTIGVVVPATLDEAFFNEVYPGKEIKTLEALKEALQTEIEQYWAAQTRNQLHDQLYHFLLDETKMEFPQAFLTRWLKTGGDKQRTQEEAEKEYPTFENQLKWTLISDTIIRDNKLEVTEEDLRASMKEEVTRYFGQMNMGGDLSWLDSYLDRMMKDEKQVDATYRRVVTEKLFDWAEKQTNPTEKLVTVDELVAMQHNHQH</sequence>
<protein>
    <recommendedName>
        <fullName evidence="5">Trigger factor</fullName>
        <ecNumber evidence="4">5.2.1.8</ecNumber>
    </recommendedName>
    <alternativeName>
        <fullName evidence="9">PPIase</fullName>
    </alternativeName>
</protein>
<evidence type="ECO:0000256" key="3">
    <source>
        <dbReference type="ARBA" id="ARBA00005464"/>
    </source>
</evidence>
<keyword evidence="7" id="KW-0143">Chaperone</keyword>
<keyword evidence="6" id="KW-0697">Rotamase</keyword>
<evidence type="ECO:0000256" key="8">
    <source>
        <dbReference type="ARBA" id="ARBA00023235"/>
    </source>
</evidence>
<evidence type="ECO:0000256" key="1">
    <source>
        <dbReference type="ARBA" id="ARBA00000971"/>
    </source>
</evidence>
<evidence type="ECO:0000256" key="7">
    <source>
        <dbReference type="ARBA" id="ARBA00023186"/>
    </source>
</evidence>
<dbReference type="InterPro" id="IPR036611">
    <property type="entry name" value="Trigger_fac_ribosome-bd_sf"/>
</dbReference>
<dbReference type="SUPFAM" id="SSF102735">
    <property type="entry name" value="Trigger factor ribosome-binding domain"/>
    <property type="match status" value="1"/>
</dbReference>
<evidence type="ECO:0000313" key="12">
    <source>
        <dbReference type="EMBL" id="MFC4262579.1"/>
    </source>
</evidence>
<keyword evidence="8 12" id="KW-0413">Isomerase</keyword>
<dbReference type="Gene3D" id="3.30.70.1050">
    <property type="entry name" value="Trigger factor ribosome-binding domain"/>
    <property type="match status" value="1"/>
</dbReference>
<evidence type="ECO:0000256" key="9">
    <source>
        <dbReference type="ARBA" id="ARBA00029986"/>
    </source>
</evidence>
<dbReference type="InterPro" id="IPR037041">
    <property type="entry name" value="Trigger_fac_C_sf"/>
</dbReference>
<dbReference type="InterPro" id="IPR005215">
    <property type="entry name" value="Trig_fac"/>
</dbReference>
<evidence type="ECO:0000256" key="6">
    <source>
        <dbReference type="ARBA" id="ARBA00023110"/>
    </source>
</evidence>
<dbReference type="Proteomes" id="UP001595907">
    <property type="component" value="Unassembled WGS sequence"/>
</dbReference>
<dbReference type="GO" id="GO:0003755">
    <property type="term" value="F:peptidyl-prolyl cis-trans isomerase activity"/>
    <property type="evidence" value="ECO:0007669"/>
    <property type="project" value="UniProtKB-EC"/>
</dbReference>
<dbReference type="Pfam" id="PF05698">
    <property type="entry name" value="Trigger_C"/>
    <property type="match status" value="1"/>
</dbReference>
<name>A0ABV8QU72_9BACT</name>
<dbReference type="InterPro" id="IPR008880">
    <property type="entry name" value="Trigger_fac_C"/>
</dbReference>
<reference evidence="13" key="1">
    <citation type="journal article" date="2019" name="Int. J. Syst. Evol. Microbiol.">
        <title>The Global Catalogue of Microorganisms (GCM) 10K type strain sequencing project: providing services to taxonomists for standard genome sequencing and annotation.</title>
        <authorList>
            <consortium name="The Broad Institute Genomics Platform"/>
            <consortium name="The Broad Institute Genome Sequencing Center for Infectious Disease"/>
            <person name="Wu L."/>
            <person name="Ma J."/>
        </authorList>
    </citation>
    <scope>NUCLEOTIDE SEQUENCE [LARGE SCALE GENOMIC DNA]</scope>
    <source>
        <strain evidence="13">CECT 8289</strain>
    </source>
</reference>
<dbReference type="PANTHER" id="PTHR30560:SF3">
    <property type="entry name" value="TRIGGER FACTOR-LIKE PROTEIN TIG, CHLOROPLASTIC"/>
    <property type="match status" value="1"/>
</dbReference>
<proteinExistence type="inferred from homology"/>
<dbReference type="SUPFAM" id="SSF109998">
    <property type="entry name" value="Triger factor/SurA peptide-binding domain-like"/>
    <property type="match status" value="1"/>
</dbReference>
<evidence type="ECO:0000256" key="5">
    <source>
        <dbReference type="ARBA" id="ARBA00016902"/>
    </source>
</evidence>
<evidence type="ECO:0000259" key="11">
    <source>
        <dbReference type="Pfam" id="PF05698"/>
    </source>
</evidence>
<keyword evidence="13" id="KW-1185">Reference proteome</keyword>
<feature type="domain" description="Trigger factor C-terminal" evidence="11">
    <location>
        <begin position="279"/>
        <end position="386"/>
    </location>
</feature>
<feature type="domain" description="Trigger factor ribosome-binding bacterial" evidence="10">
    <location>
        <begin position="7"/>
        <end position="150"/>
    </location>
</feature>
<dbReference type="InterPro" id="IPR027304">
    <property type="entry name" value="Trigger_fact/SurA_dom_sf"/>
</dbReference>
<organism evidence="12 13">
    <name type="scientific">Ferruginibacter yonginensis</name>
    <dbReference type="NCBI Taxonomy" id="1310416"/>
    <lineage>
        <taxon>Bacteria</taxon>
        <taxon>Pseudomonadati</taxon>
        <taxon>Bacteroidota</taxon>
        <taxon>Chitinophagia</taxon>
        <taxon>Chitinophagales</taxon>
        <taxon>Chitinophagaceae</taxon>
        <taxon>Ferruginibacter</taxon>
    </lineage>
</organism>
<dbReference type="PIRSF" id="PIRSF003095">
    <property type="entry name" value="Trigger_factor"/>
    <property type="match status" value="1"/>
</dbReference>
<evidence type="ECO:0000256" key="2">
    <source>
        <dbReference type="ARBA" id="ARBA00004496"/>
    </source>
</evidence>
<evidence type="ECO:0000256" key="4">
    <source>
        <dbReference type="ARBA" id="ARBA00013194"/>
    </source>
</evidence>
<dbReference type="InterPro" id="IPR008881">
    <property type="entry name" value="Trigger_fac_ribosome-bd_bac"/>
</dbReference>